<comment type="catalytic activity">
    <reaction evidence="7">
        <text>a peptidoglycan chain = a peptidoglycan chain with N-acetyl-1,6-anhydromuramyl-[peptide] at the reducing end + a peptidoglycan chain with N-acetylglucosamine at the non-reducing end.</text>
        <dbReference type="EC" id="4.2.2.29"/>
    </reaction>
</comment>
<dbReference type="Proteomes" id="UP000249081">
    <property type="component" value="Unassembled WGS sequence"/>
</dbReference>
<dbReference type="PANTHER" id="PTHR30518">
    <property type="entry name" value="ENDOLYTIC MUREIN TRANSGLYCOSYLASE"/>
    <property type="match status" value="1"/>
</dbReference>
<evidence type="ECO:0000256" key="7">
    <source>
        <dbReference type="HAMAP-Rule" id="MF_02065"/>
    </source>
</evidence>
<dbReference type="NCBIfam" id="TIGR00247">
    <property type="entry name" value="endolytic transglycosylase MltG"/>
    <property type="match status" value="1"/>
</dbReference>
<name>A0A2W4YD31_9CYAN</name>
<dbReference type="GO" id="GO:0009252">
    <property type="term" value="P:peptidoglycan biosynthetic process"/>
    <property type="evidence" value="ECO:0007669"/>
    <property type="project" value="UniProtKB-UniRule"/>
</dbReference>
<feature type="site" description="Important for catalytic activity" evidence="7">
    <location>
        <position position="236"/>
    </location>
</feature>
<dbReference type="Gene3D" id="3.30.1490.480">
    <property type="entry name" value="Endolytic murein transglycosylase"/>
    <property type="match status" value="1"/>
</dbReference>
<comment type="function">
    <text evidence="7">Functions as a peptidoglycan terminase that cleaves nascent peptidoglycan strands endolytically to terminate their elongation.</text>
</comment>
<evidence type="ECO:0000256" key="1">
    <source>
        <dbReference type="ARBA" id="ARBA00022475"/>
    </source>
</evidence>
<keyword evidence="6 7" id="KW-0961">Cell wall biogenesis/degradation</keyword>
<evidence type="ECO:0000256" key="6">
    <source>
        <dbReference type="ARBA" id="ARBA00023316"/>
    </source>
</evidence>
<protein>
    <recommendedName>
        <fullName evidence="7">Endolytic murein transglycosylase</fullName>
        <ecNumber evidence="7">4.2.2.29</ecNumber>
    </recommendedName>
    <alternativeName>
        <fullName evidence="7">Peptidoglycan lytic transglycosylase</fullName>
    </alternativeName>
    <alternativeName>
        <fullName evidence="7">Peptidoglycan polymerization terminase</fullName>
    </alternativeName>
</protein>
<dbReference type="PANTHER" id="PTHR30518:SF2">
    <property type="entry name" value="ENDOLYTIC MUREIN TRANSGLYCOSYLASE"/>
    <property type="match status" value="1"/>
</dbReference>
<comment type="similarity">
    <text evidence="7">Belongs to the transglycosylase MltG family.</text>
</comment>
<dbReference type="CDD" id="cd08010">
    <property type="entry name" value="MltG_like"/>
    <property type="match status" value="1"/>
</dbReference>
<dbReference type="Pfam" id="PF02618">
    <property type="entry name" value="YceG"/>
    <property type="match status" value="1"/>
</dbReference>
<proteinExistence type="inferred from homology"/>
<dbReference type="AlphaFoldDB" id="A0A2W4YD31"/>
<gene>
    <name evidence="7 8" type="primary">mltG</name>
    <name evidence="8" type="ORF">DCF17_02560</name>
</gene>
<reference evidence="8 9" key="2">
    <citation type="submission" date="2018-06" db="EMBL/GenBank/DDBJ databases">
        <title>Metagenomic assembly of (sub)arctic Cyanobacteria and their associated microbiome from non-axenic cultures.</title>
        <authorList>
            <person name="Baurain D."/>
        </authorList>
    </citation>
    <scope>NUCLEOTIDE SEQUENCE [LARGE SCALE GENOMIC DNA]</scope>
    <source>
        <strain evidence="8">ULC041bin1</strain>
    </source>
</reference>
<organism evidence="8 9">
    <name type="scientific">Shackletoniella antarctica</name>
    <dbReference type="NCBI Taxonomy" id="268115"/>
    <lineage>
        <taxon>Bacteria</taxon>
        <taxon>Bacillati</taxon>
        <taxon>Cyanobacteriota</taxon>
        <taxon>Cyanophyceae</taxon>
        <taxon>Oculatellales</taxon>
        <taxon>Oculatellaceae</taxon>
        <taxon>Shackletoniella</taxon>
    </lineage>
</organism>
<keyword evidence="4 7" id="KW-0472">Membrane</keyword>
<evidence type="ECO:0000256" key="5">
    <source>
        <dbReference type="ARBA" id="ARBA00023239"/>
    </source>
</evidence>
<evidence type="ECO:0000256" key="2">
    <source>
        <dbReference type="ARBA" id="ARBA00022692"/>
    </source>
</evidence>
<dbReference type="GO" id="GO:0005886">
    <property type="term" value="C:plasma membrane"/>
    <property type="evidence" value="ECO:0007669"/>
    <property type="project" value="UniProtKB-UniRule"/>
</dbReference>
<dbReference type="InterPro" id="IPR003770">
    <property type="entry name" value="MLTG-like"/>
</dbReference>
<comment type="caution">
    <text evidence="8">The sequence shown here is derived from an EMBL/GenBank/DDBJ whole genome shotgun (WGS) entry which is preliminary data.</text>
</comment>
<dbReference type="EMBL" id="QBMN01000010">
    <property type="protein sequence ID" value="PZO45211.1"/>
    <property type="molecule type" value="Genomic_DNA"/>
</dbReference>
<dbReference type="GO" id="GO:0008932">
    <property type="term" value="F:lytic endotransglycosylase activity"/>
    <property type="evidence" value="ECO:0007669"/>
    <property type="project" value="UniProtKB-UniRule"/>
</dbReference>
<keyword evidence="3 7" id="KW-1133">Transmembrane helix</keyword>
<reference evidence="9" key="1">
    <citation type="submission" date="2018-04" db="EMBL/GenBank/DDBJ databases">
        <authorList>
            <person name="Cornet L."/>
        </authorList>
    </citation>
    <scope>NUCLEOTIDE SEQUENCE [LARGE SCALE GENOMIC DNA]</scope>
</reference>
<keyword evidence="1 7" id="KW-1003">Cell membrane</keyword>
<dbReference type="Gene3D" id="3.30.160.60">
    <property type="entry name" value="Classic Zinc Finger"/>
    <property type="match status" value="1"/>
</dbReference>
<evidence type="ECO:0000256" key="3">
    <source>
        <dbReference type="ARBA" id="ARBA00022989"/>
    </source>
</evidence>
<accession>A0A2W4YD31</accession>
<dbReference type="HAMAP" id="MF_02065">
    <property type="entry name" value="MltG"/>
    <property type="match status" value="1"/>
</dbReference>
<evidence type="ECO:0000256" key="4">
    <source>
        <dbReference type="ARBA" id="ARBA00023136"/>
    </source>
</evidence>
<sequence length="356" mass="39135">MSKGSRWVRWFFLGLLVPLATGVAAWQGWAWWSWANQPVSEATAETAAAPSQTVQIQVPPGTAGQQIGQDLEAAGLIRSALAWKLWLRWQTWQNSEGDFQAGTYALSPTDPMTTLAETIRSGQVVQTSFTIPEGWNRSQMAAYFEREGFFSAAAFLAATEQIPRDRYPWLPEGIPHLEGFLFPDTYRLPAEGVTPEAAVDSMLRQFEAIALPVYQQASTDYSLLEWATLASIVEKESVVSEERGVIAGVFTNRLEQNIPLGADPTVEYGLGINQTKEQPLTWTQVGTPSPYNTYINPGLTPTPIASAGLASLEATLAPESTDYLFFVARYDGTHVFSRTLAEHEAARDAIRAAIDN</sequence>
<keyword evidence="2 7" id="KW-0812">Transmembrane</keyword>
<evidence type="ECO:0000313" key="8">
    <source>
        <dbReference type="EMBL" id="PZO45211.1"/>
    </source>
</evidence>
<keyword evidence="5 7" id="KW-0456">Lyase</keyword>
<evidence type="ECO:0000313" key="9">
    <source>
        <dbReference type="Proteomes" id="UP000249081"/>
    </source>
</evidence>
<dbReference type="EC" id="4.2.2.29" evidence="7"/>
<dbReference type="GO" id="GO:0071555">
    <property type="term" value="P:cell wall organization"/>
    <property type="evidence" value="ECO:0007669"/>
    <property type="project" value="UniProtKB-KW"/>
</dbReference>